<dbReference type="EMBL" id="JAEFCI010011712">
    <property type="protein sequence ID" value="KAG5456459.1"/>
    <property type="molecule type" value="Genomic_DNA"/>
</dbReference>
<feature type="region of interest" description="Disordered" evidence="3">
    <location>
        <begin position="1"/>
        <end position="35"/>
    </location>
</feature>
<comment type="caution">
    <text evidence="5">The sequence shown here is derived from an EMBL/GenBank/DDBJ whole genome shotgun (WGS) entry which is preliminary data.</text>
</comment>
<dbReference type="InterPro" id="IPR035979">
    <property type="entry name" value="RBD_domain_sf"/>
</dbReference>
<evidence type="ECO:0000256" key="3">
    <source>
        <dbReference type="SAM" id="MobiDB-lite"/>
    </source>
</evidence>
<dbReference type="GO" id="GO:0006406">
    <property type="term" value="P:mRNA export from nucleus"/>
    <property type="evidence" value="ECO:0007669"/>
    <property type="project" value="TreeGrafter"/>
</dbReference>
<feature type="compositionally biased region" description="Gly residues" evidence="3">
    <location>
        <begin position="16"/>
        <end position="35"/>
    </location>
</feature>
<evidence type="ECO:0000313" key="5">
    <source>
        <dbReference type="EMBL" id="KAG5456459.1"/>
    </source>
</evidence>
<gene>
    <name evidence="5" type="ORF">BJ554DRAFT_3799</name>
</gene>
<dbReference type="Proteomes" id="UP000673691">
    <property type="component" value="Unassembled WGS sequence"/>
</dbReference>
<dbReference type="Pfam" id="PF00076">
    <property type="entry name" value="RRM_1"/>
    <property type="match status" value="1"/>
</dbReference>
<dbReference type="GO" id="GO:0005634">
    <property type="term" value="C:nucleus"/>
    <property type="evidence" value="ECO:0007669"/>
    <property type="project" value="TreeGrafter"/>
</dbReference>
<dbReference type="PANTHER" id="PTHR19965:SF35">
    <property type="entry name" value="RNA ANNEALING PROTEIN YRA1"/>
    <property type="match status" value="1"/>
</dbReference>
<evidence type="ECO:0000256" key="1">
    <source>
        <dbReference type="ARBA" id="ARBA00022884"/>
    </source>
</evidence>
<name>A0A8H8DFA1_9FUNG</name>
<dbReference type="InterPro" id="IPR012677">
    <property type="entry name" value="Nucleotide-bd_a/b_plait_sf"/>
</dbReference>
<keyword evidence="1 2" id="KW-0694">RNA-binding</keyword>
<dbReference type="SUPFAM" id="SSF54928">
    <property type="entry name" value="RNA-binding domain, RBD"/>
    <property type="match status" value="1"/>
</dbReference>
<dbReference type="PROSITE" id="PS50102">
    <property type="entry name" value="RRM"/>
    <property type="match status" value="1"/>
</dbReference>
<keyword evidence="6" id="KW-1185">Reference proteome</keyword>
<evidence type="ECO:0000313" key="6">
    <source>
        <dbReference type="Proteomes" id="UP000673691"/>
    </source>
</evidence>
<organism evidence="5 6">
    <name type="scientific">Olpidium bornovanus</name>
    <dbReference type="NCBI Taxonomy" id="278681"/>
    <lineage>
        <taxon>Eukaryota</taxon>
        <taxon>Fungi</taxon>
        <taxon>Fungi incertae sedis</taxon>
        <taxon>Olpidiomycota</taxon>
        <taxon>Olpidiomycotina</taxon>
        <taxon>Olpidiomycetes</taxon>
        <taxon>Olpidiales</taxon>
        <taxon>Olpidiaceae</taxon>
        <taxon>Olpidium</taxon>
    </lineage>
</organism>
<dbReference type="Gene3D" id="3.30.70.330">
    <property type="match status" value="1"/>
</dbReference>
<feature type="region of interest" description="Disordered" evidence="3">
    <location>
        <begin position="406"/>
        <end position="425"/>
    </location>
</feature>
<accession>A0A8H8DFA1</accession>
<dbReference type="PANTHER" id="PTHR19965">
    <property type="entry name" value="RNA AND EXPORT FACTOR BINDING PROTEIN"/>
    <property type="match status" value="1"/>
</dbReference>
<dbReference type="GO" id="GO:0003729">
    <property type="term" value="F:mRNA binding"/>
    <property type="evidence" value="ECO:0007669"/>
    <property type="project" value="TreeGrafter"/>
</dbReference>
<dbReference type="AlphaFoldDB" id="A0A8H8DFA1"/>
<dbReference type="InterPro" id="IPR000504">
    <property type="entry name" value="RRM_dom"/>
</dbReference>
<reference evidence="5 6" key="1">
    <citation type="journal article" name="Sci. Rep.">
        <title>Genome-scale phylogenetic analyses confirm Olpidium as the closest living zoosporic fungus to the non-flagellated, terrestrial fungi.</title>
        <authorList>
            <person name="Chang Y."/>
            <person name="Rochon D."/>
            <person name="Sekimoto S."/>
            <person name="Wang Y."/>
            <person name="Chovatia M."/>
            <person name="Sandor L."/>
            <person name="Salamov A."/>
            <person name="Grigoriev I.V."/>
            <person name="Stajich J.E."/>
            <person name="Spatafora J.W."/>
        </authorList>
    </citation>
    <scope>NUCLEOTIDE SEQUENCE [LARGE SCALE GENOMIC DNA]</scope>
    <source>
        <strain evidence="5">S191</strain>
    </source>
</reference>
<protein>
    <recommendedName>
        <fullName evidence="4">RRM domain-containing protein</fullName>
    </recommendedName>
</protein>
<evidence type="ECO:0000256" key="2">
    <source>
        <dbReference type="PROSITE-ProRule" id="PRU00176"/>
    </source>
</evidence>
<dbReference type="OrthoDB" id="346839at2759"/>
<sequence length="425" mass="45101">MYSSPGRRQGGRKSAGAGGGGLFSGEGRGGRGGGGDAVDGVTRIFTRSLRSAAANGTAAGGLFTSGAGAGATRSISIAGTARAAAGSPYSRLPPRDVRVCGTLYPRRRDQRQFPAGFSAGVLTQADPQNFSLPSEAARGLGGRSLSALRGAWTAHWGHDMFDPFEGGRVPKNMGMLNGGATWAGKAAINGQNDLSKRRLLVENLHYEVLEDDLKVVQLLKIMLTVVPVLQELFGSFGTLVKLVLRYDASGRSEGRAEVTFADAGCAKSAMSALNNRLLDGQPMHIKYYEPPPRRESGLYSSGRTEKKGGIFARLGELNAAPTLNRGGGGDRRVLRRNVRPTATLEDLDADMDAYMKVNADPPQTPFPRVSIRIVVEKRVSDPLNPSALGSRVTHFSMVSVLDPGPTLPSTAFRRRKNGESASKTF</sequence>
<proteinExistence type="predicted"/>
<dbReference type="InterPro" id="IPR051229">
    <property type="entry name" value="ALYREF_mRNA_export"/>
</dbReference>
<dbReference type="SMART" id="SM00360">
    <property type="entry name" value="RRM"/>
    <property type="match status" value="1"/>
</dbReference>
<feature type="domain" description="RRM" evidence="4">
    <location>
        <begin position="197"/>
        <end position="290"/>
    </location>
</feature>
<evidence type="ECO:0000259" key="4">
    <source>
        <dbReference type="PROSITE" id="PS50102"/>
    </source>
</evidence>